<reference evidence="2" key="1">
    <citation type="submission" date="2016-10" db="EMBL/GenBank/DDBJ databases">
        <authorList>
            <person name="Varghese N."/>
            <person name="Submissions S."/>
        </authorList>
    </citation>
    <scope>NUCLEOTIDE SEQUENCE [LARGE SCALE GENOMIC DNA]</scope>
    <source>
        <strain evidence="2">CGMCC 1.12402</strain>
    </source>
</reference>
<dbReference type="Gene3D" id="1.20.1440.60">
    <property type="entry name" value="23S rRNA-intervening sequence"/>
    <property type="match status" value="1"/>
</dbReference>
<dbReference type="OrthoDB" id="9811959at2"/>
<gene>
    <name evidence="1" type="ORF">SAMN05216290_0746</name>
</gene>
<dbReference type="CDD" id="cd16377">
    <property type="entry name" value="23S_rRNA_IVP_like"/>
    <property type="match status" value="1"/>
</dbReference>
<organism evidence="1 2">
    <name type="scientific">Roseivirga pacifica</name>
    <dbReference type="NCBI Taxonomy" id="1267423"/>
    <lineage>
        <taxon>Bacteria</taxon>
        <taxon>Pseudomonadati</taxon>
        <taxon>Bacteroidota</taxon>
        <taxon>Cytophagia</taxon>
        <taxon>Cytophagales</taxon>
        <taxon>Roseivirgaceae</taxon>
        <taxon>Roseivirga</taxon>
    </lineage>
</organism>
<dbReference type="InterPro" id="IPR012657">
    <property type="entry name" value="23S_rRNA-intervening_sequence"/>
</dbReference>
<dbReference type="PANTHER" id="PTHR38471">
    <property type="entry name" value="FOUR HELIX BUNDLE PROTEIN"/>
    <property type="match status" value="1"/>
</dbReference>
<evidence type="ECO:0000313" key="2">
    <source>
        <dbReference type="Proteomes" id="UP000199437"/>
    </source>
</evidence>
<dbReference type="EMBL" id="FOIR01000001">
    <property type="protein sequence ID" value="SEV92911.1"/>
    <property type="molecule type" value="Genomic_DNA"/>
</dbReference>
<dbReference type="NCBIfam" id="TIGR02436">
    <property type="entry name" value="four helix bundle protein"/>
    <property type="match status" value="1"/>
</dbReference>
<dbReference type="GeneID" id="99985486"/>
<dbReference type="SUPFAM" id="SSF158446">
    <property type="entry name" value="IVS-encoded protein-like"/>
    <property type="match status" value="1"/>
</dbReference>
<dbReference type="STRING" id="1267423.SAMN05216290_0746"/>
<protein>
    <submittedName>
        <fullName evidence="1">Four helix bundle protein</fullName>
    </submittedName>
</protein>
<dbReference type="InterPro" id="IPR036583">
    <property type="entry name" value="23S_rRNA_IVS_sf"/>
</dbReference>
<dbReference type="PANTHER" id="PTHR38471:SF2">
    <property type="entry name" value="FOUR HELIX BUNDLE PROTEIN"/>
    <property type="match status" value="1"/>
</dbReference>
<proteinExistence type="predicted"/>
<dbReference type="AlphaFoldDB" id="A0A1I0MVW7"/>
<name>A0A1I0MVW7_9BACT</name>
<dbReference type="Proteomes" id="UP000199437">
    <property type="component" value="Unassembled WGS sequence"/>
</dbReference>
<evidence type="ECO:0000313" key="1">
    <source>
        <dbReference type="EMBL" id="SEV92911.1"/>
    </source>
</evidence>
<sequence>MHNFKELKVWQRTRVLVKQVYLLTPELPNSEKYNLRSQMESSAVSIMSTIAEGSGRGSDIDFARFLDMSLGSAHELESQLIVSCDLGYFSEDTLDQFTSELSEIERMIVALIKKLRNN</sequence>
<accession>A0A1I0MVW7</accession>
<keyword evidence="2" id="KW-1185">Reference proteome</keyword>
<dbReference type="Pfam" id="PF05635">
    <property type="entry name" value="23S_rRNA_IVP"/>
    <property type="match status" value="1"/>
</dbReference>
<dbReference type="RefSeq" id="WP_090257035.1">
    <property type="nucleotide sequence ID" value="NZ_FOIR01000001.1"/>
</dbReference>